<evidence type="ECO:0000313" key="2">
    <source>
        <dbReference type="Proteomes" id="UP000886998"/>
    </source>
</evidence>
<keyword evidence="2" id="KW-1185">Reference proteome</keyword>
<dbReference type="AlphaFoldDB" id="A0A8X7C267"/>
<organism evidence="1 2">
    <name type="scientific">Trichonephila inaurata madagascariensis</name>
    <dbReference type="NCBI Taxonomy" id="2747483"/>
    <lineage>
        <taxon>Eukaryota</taxon>
        <taxon>Metazoa</taxon>
        <taxon>Ecdysozoa</taxon>
        <taxon>Arthropoda</taxon>
        <taxon>Chelicerata</taxon>
        <taxon>Arachnida</taxon>
        <taxon>Araneae</taxon>
        <taxon>Araneomorphae</taxon>
        <taxon>Entelegynae</taxon>
        <taxon>Araneoidea</taxon>
        <taxon>Nephilidae</taxon>
        <taxon>Trichonephila</taxon>
        <taxon>Trichonephila inaurata</taxon>
    </lineage>
</organism>
<evidence type="ECO:0000313" key="1">
    <source>
        <dbReference type="EMBL" id="GFY51092.1"/>
    </source>
</evidence>
<comment type="caution">
    <text evidence="1">The sequence shown here is derived from an EMBL/GenBank/DDBJ whole genome shotgun (WGS) entry which is preliminary data.</text>
</comment>
<reference evidence="1" key="1">
    <citation type="submission" date="2020-08" db="EMBL/GenBank/DDBJ databases">
        <title>Multicomponent nature underlies the extraordinary mechanical properties of spider dragline silk.</title>
        <authorList>
            <person name="Kono N."/>
            <person name="Nakamura H."/>
            <person name="Mori M."/>
            <person name="Yoshida Y."/>
            <person name="Ohtoshi R."/>
            <person name="Malay A.D."/>
            <person name="Moran D.A.P."/>
            <person name="Tomita M."/>
            <person name="Numata K."/>
            <person name="Arakawa K."/>
        </authorList>
    </citation>
    <scope>NUCLEOTIDE SEQUENCE</scope>
</reference>
<dbReference type="Proteomes" id="UP000886998">
    <property type="component" value="Unassembled WGS sequence"/>
</dbReference>
<gene>
    <name evidence="1" type="ORF">TNIN_65221</name>
</gene>
<accession>A0A8X7C267</accession>
<dbReference type="EMBL" id="BMAV01007887">
    <property type="protein sequence ID" value="GFY51092.1"/>
    <property type="molecule type" value="Genomic_DNA"/>
</dbReference>
<proteinExistence type="predicted"/>
<name>A0A8X7C267_9ARAC</name>
<protein>
    <submittedName>
        <fullName evidence="1">Uncharacterized protein</fullName>
    </submittedName>
</protein>
<sequence>MTSRPESRYGISTICLSSLLQSFRPTLLTNCDRLRNADATYRNILSCSAASHTINPIASYVSRMMTRTGRPLQRTGNTCTRHQTSVR</sequence>